<feature type="signal peptide" evidence="1">
    <location>
        <begin position="1"/>
        <end position="25"/>
    </location>
</feature>
<feature type="chain" id="PRO_5035156339" description="FtsX extracellular domain-containing protein" evidence="1">
    <location>
        <begin position="26"/>
        <end position="138"/>
    </location>
</feature>
<dbReference type="Pfam" id="PF18075">
    <property type="entry name" value="FtsX_ECD"/>
    <property type="match status" value="1"/>
</dbReference>
<dbReference type="Proteomes" id="UP000630887">
    <property type="component" value="Unassembled WGS sequence"/>
</dbReference>
<dbReference type="InterPro" id="IPR040690">
    <property type="entry name" value="FtsX_ECD"/>
</dbReference>
<gene>
    <name evidence="3" type="ORF">Cco03nite_07750</name>
</gene>
<name>A0A8J3KXY8_9ACTN</name>
<accession>A0A8J3KXY8</accession>
<dbReference type="RefSeq" id="WP_203688576.1">
    <property type="nucleotide sequence ID" value="NZ_BAAALC010000011.1"/>
</dbReference>
<evidence type="ECO:0000313" key="4">
    <source>
        <dbReference type="Proteomes" id="UP000630887"/>
    </source>
</evidence>
<dbReference type="EMBL" id="BONI01000005">
    <property type="protein sequence ID" value="GIG04075.1"/>
    <property type="molecule type" value="Genomic_DNA"/>
</dbReference>
<protein>
    <recommendedName>
        <fullName evidence="2">FtsX extracellular domain-containing protein</fullName>
    </recommendedName>
</protein>
<comment type="caution">
    <text evidence="3">The sequence shown here is derived from an EMBL/GenBank/DDBJ whole genome shotgun (WGS) entry which is preliminary data.</text>
</comment>
<evidence type="ECO:0000259" key="2">
    <source>
        <dbReference type="Pfam" id="PF18075"/>
    </source>
</evidence>
<proteinExistence type="predicted"/>
<organism evidence="3 4">
    <name type="scientific">Catellatospora coxensis</name>
    <dbReference type="NCBI Taxonomy" id="310354"/>
    <lineage>
        <taxon>Bacteria</taxon>
        <taxon>Bacillati</taxon>
        <taxon>Actinomycetota</taxon>
        <taxon>Actinomycetes</taxon>
        <taxon>Micromonosporales</taxon>
        <taxon>Micromonosporaceae</taxon>
        <taxon>Catellatospora</taxon>
    </lineage>
</organism>
<evidence type="ECO:0000313" key="3">
    <source>
        <dbReference type="EMBL" id="GIG04075.1"/>
    </source>
</evidence>
<dbReference type="Gene3D" id="3.30.70.3040">
    <property type="match status" value="1"/>
</dbReference>
<reference evidence="3 4" key="1">
    <citation type="submission" date="2021-01" db="EMBL/GenBank/DDBJ databases">
        <title>Whole genome shotgun sequence of Catellatospora coxensis NBRC 107359.</title>
        <authorList>
            <person name="Komaki H."/>
            <person name="Tamura T."/>
        </authorList>
    </citation>
    <scope>NUCLEOTIDE SEQUENCE [LARGE SCALE GENOMIC DNA]</scope>
    <source>
        <strain evidence="3 4">NBRC 107359</strain>
    </source>
</reference>
<sequence>MGPRLVALLLAAALAVAGCGAPVNQAPVPRPAPRTVTVRLELAMDATGAQRAGVESWLRGRPEVAAFVFESREQALARFREAYRDSGELVGSISAADLPESFTVTLAADADADGFVAAAQPLEGLDHVVRDQDEPPPD</sequence>
<dbReference type="AlphaFoldDB" id="A0A8J3KXY8"/>
<feature type="domain" description="FtsX extracellular" evidence="2">
    <location>
        <begin position="36"/>
        <end position="128"/>
    </location>
</feature>
<dbReference type="PROSITE" id="PS51257">
    <property type="entry name" value="PROKAR_LIPOPROTEIN"/>
    <property type="match status" value="1"/>
</dbReference>
<keyword evidence="4" id="KW-1185">Reference proteome</keyword>
<keyword evidence="1" id="KW-0732">Signal</keyword>
<evidence type="ECO:0000256" key="1">
    <source>
        <dbReference type="SAM" id="SignalP"/>
    </source>
</evidence>